<evidence type="ECO:0000313" key="4">
    <source>
        <dbReference type="EMBL" id="GAA3666690.1"/>
    </source>
</evidence>
<name>A0ABP7BPJ4_9ACTN</name>
<evidence type="ECO:0000256" key="1">
    <source>
        <dbReference type="ARBA" id="ARBA00010457"/>
    </source>
</evidence>
<dbReference type="SUPFAM" id="SSF49329">
    <property type="entry name" value="Cu,Zn superoxide dismutase-like"/>
    <property type="match status" value="1"/>
</dbReference>
<dbReference type="Proteomes" id="UP001500902">
    <property type="component" value="Unassembled WGS sequence"/>
</dbReference>
<dbReference type="Pfam" id="PF00080">
    <property type="entry name" value="Sod_Cu"/>
    <property type="match status" value="1"/>
</dbReference>
<gene>
    <name evidence="4" type="ORF">GCM10022224_033420</name>
</gene>
<keyword evidence="2" id="KW-0732">Signal</keyword>
<evidence type="ECO:0000259" key="3">
    <source>
        <dbReference type="Pfam" id="PF00080"/>
    </source>
</evidence>
<feature type="signal peptide" evidence="2">
    <location>
        <begin position="1"/>
        <end position="18"/>
    </location>
</feature>
<evidence type="ECO:0000313" key="5">
    <source>
        <dbReference type="Proteomes" id="UP001500902"/>
    </source>
</evidence>
<sequence length="187" mass="19489">MRVPAFLLNLLTAASAAALVTACSAPPVPLQNAKTAPEAVTNLNSSGEFFADDTAAIAYDRKLAPEGAQASLSIESSAGQTRTSLVVEGLLPDRAYGAHLHTKPCGKKPDEAGPHFQHEQGEISPESEVWLDFTTDAEGAARSSVRNDWAFDGAQLPGSLVIHALPTETSGPQVGQAGSRVACLTLR</sequence>
<evidence type="ECO:0000256" key="2">
    <source>
        <dbReference type="SAM" id="SignalP"/>
    </source>
</evidence>
<proteinExistence type="inferred from homology"/>
<reference evidence="5" key="1">
    <citation type="journal article" date="2019" name="Int. J. Syst. Evol. Microbiol.">
        <title>The Global Catalogue of Microorganisms (GCM) 10K type strain sequencing project: providing services to taxonomists for standard genome sequencing and annotation.</title>
        <authorList>
            <consortium name="The Broad Institute Genomics Platform"/>
            <consortium name="The Broad Institute Genome Sequencing Center for Infectious Disease"/>
            <person name="Wu L."/>
            <person name="Ma J."/>
        </authorList>
    </citation>
    <scope>NUCLEOTIDE SEQUENCE [LARGE SCALE GENOMIC DNA]</scope>
    <source>
        <strain evidence="5">JCM 16904</strain>
    </source>
</reference>
<comment type="similarity">
    <text evidence="1">Belongs to the Cu-Zn superoxide dismutase family.</text>
</comment>
<organism evidence="4 5">
    <name type="scientific">Nonomuraea antimicrobica</name>
    <dbReference type="NCBI Taxonomy" id="561173"/>
    <lineage>
        <taxon>Bacteria</taxon>
        <taxon>Bacillati</taxon>
        <taxon>Actinomycetota</taxon>
        <taxon>Actinomycetes</taxon>
        <taxon>Streptosporangiales</taxon>
        <taxon>Streptosporangiaceae</taxon>
        <taxon>Nonomuraea</taxon>
    </lineage>
</organism>
<comment type="caution">
    <text evidence="4">The sequence shown here is derived from an EMBL/GenBank/DDBJ whole genome shotgun (WGS) entry which is preliminary data.</text>
</comment>
<dbReference type="PROSITE" id="PS51257">
    <property type="entry name" value="PROKAR_LIPOPROTEIN"/>
    <property type="match status" value="1"/>
</dbReference>
<protein>
    <recommendedName>
        <fullName evidence="3">Superoxide dismutase copper/zinc binding domain-containing protein</fullName>
    </recommendedName>
</protein>
<accession>A0ABP7BPJ4</accession>
<dbReference type="EMBL" id="BAAAZP010000067">
    <property type="protein sequence ID" value="GAA3666690.1"/>
    <property type="molecule type" value="Genomic_DNA"/>
</dbReference>
<dbReference type="InterPro" id="IPR001424">
    <property type="entry name" value="SOD_Cu_Zn_dom"/>
</dbReference>
<keyword evidence="5" id="KW-1185">Reference proteome</keyword>
<dbReference type="RefSeq" id="WP_344877925.1">
    <property type="nucleotide sequence ID" value="NZ_BAAAZP010000067.1"/>
</dbReference>
<dbReference type="Gene3D" id="2.60.40.200">
    <property type="entry name" value="Superoxide dismutase, copper/zinc binding domain"/>
    <property type="match status" value="1"/>
</dbReference>
<feature type="domain" description="Superoxide dismutase copper/zinc binding" evidence="3">
    <location>
        <begin position="75"/>
        <end position="183"/>
    </location>
</feature>
<feature type="chain" id="PRO_5047004890" description="Superoxide dismutase copper/zinc binding domain-containing protein" evidence="2">
    <location>
        <begin position="19"/>
        <end position="187"/>
    </location>
</feature>
<dbReference type="InterPro" id="IPR036423">
    <property type="entry name" value="SOD-like_Cu/Zn_dom_sf"/>
</dbReference>